<evidence type="ECO:0000313" key="2">
    <source>
        <dbReference type="Proteomes" id="UP000598174"/>
    </source>
</evidence>
<accession>A0A919MIJ3</accession>
<sequence>MQSVTRGATEASAGVAFPTRRATLGRRPAPADAMVLTGAVLNSDTGHTRRRMLGAGLAALTLGGCGVLDDDPQPPSTPDPLQPLADEALALAAAYDRTAASLPALATRLTPLAQDHRAHAAELAQVTGRTPAASISAPASAAAAGGSATDPATAVAALRAAEQTAAKNAVTACATTTAERAGLVGSIAACRATHVEALR</sequence>
<dbReference type="AlphaFoldDB" id="A0A919MIJ3"/>
<gene>
    <name evidence="1" type="ORF">Afe05nite_10220</name>
</gene>
<reference evidence="1" key="1">
    <citation type="submission" date="2021-01" db="EMBL/GenBank/DDBJ databases">
        <title>Whole genome shotgun sequence of Actinoplanes ferrugineus NBRC 15555.</title>
        <authorList>
            <person name="Komaki H."/>
            <person name="Tamura T."/>
        </authorList>
    </citation>
    <scope>NUCLEOTIDE SEQUENCE</scope>
    <source>
        <strain evidence="1">NBRC 15555</strain>
    </source>
</reference>
<name>A0A919MIJ3_9ACTN</name>
<comment type="caution">
    <text evidence="1">The sequence shown here is derived from an EMBL/GenBank/DDBJ whole genome shotgun (WGS) entry which is preliminary data.</text>
</comment>
<organism evidence="1 2">
    <name type="scientific">Paractinoplanes ferrugineus</name>
    <dbReference type="NCBI Taxonomy" id="113564"/>
    <lineage>
        <taxon>Bacteria</taxon>
        <taxon>Bacillati</taxon>
        <taxon>Actinomycetota</taxon>
        <taxon>Actinomycetes</taxon>
        <taxon>Micromonosporales</taxon>
        <taxon>Micromonosporaceae</taxon>
        <taxon>Paractinoplanes</taxon>
    </lineage>
</organism>
<dbReference type="EMBL" id="BOMM01000007">
    <property type="protein sequence ID" value="GIE09182.1"/>
    <property type="molecule type" value="Genomic_DNA"/>
</dbReference>
<evidence type="ECO:0000313" key="1">
    <source>
        <dbReference type="EMBL" id="GIE09182.1"/>
    </source>
</evidence>
<proteinExistence type="predicted"/>
<keyword evidence="2" id="KW-1185">Reference proteome</keyword>
<dbReference type="Proteomes" id="UP000598174">
    <property type="component" value="Unassembled WGS sequence"/>
</dbReference>
<protein>
    <submittedName>
        <fullName evidence="1">Uncharacterized protein</fullName>
    </submittedName>
</protein>